<dbReference type="AlphaFoldDB" id="A0A5A9X7C1"/>
<dbReference type="GO" id="GO:0009055">
    <property type="term" value="F:electron transfer activity"/>
    <property type="evidence" value="ECO:0007669"/>
    <property type="project" value="InterPro"/>
</dbReference>
<sequence length="206" mass="23411">MIMEFVKHLFPRVVLERNLAISYTLCLGGLAFSVFLLMMASGLLLLVYYQPTPERAFTSILFLESSVWGGAYLRSLHRICSHAFLILIFLHTLRVILTGAYHRPRQLNWVIGFLLLCLALFEAYTGYLLPFDQLAYWATQTGMELLTTATFGEQLRALLVPDGIGQPLSLLRFYALHIVILPLALGGLSMLHFYRVRKNKGVLPYL</sequence>
<feature type="transmembrane region" description="Helical" evidence="1">
    <location>
        <begin position="174"/>
        <end position="194"/>
    </location>
</feature>
<proteinExistence type="predicted"/>
<organism evidence="3 4">
    <name type="scientific">Oryzomonas rubra</name>
    <dbReference type="NCBI Taxonomy" id="2509454"/>
    <lineage>
        <taxon>Bacteria</taxon>
        <taxon>Pseudomonadati</taxon>
        <taxon>Thermodesulfobacteriota</taxon>
        <taxon>Desulfuromonadia</taxon>
        <taxon>Geobacterales</taxon>
        <taxon>Geobacteraceae</taxon>
        <taxon>Oryzomonas</taxon>
    </lineage>
</organism>
<dbReference type="InterPro" id="IPR016174">
    <property type="entry name" value="Di-haem_cyt_TM"/>
</dbReference>
<dbReference type="PANTHER" id="PTHR19271:SF16">
    <property type="entry name" value="CYTOCHROME B"/>
    <property type="match status" value="1"/>
</dbReference>
<gene>
    <name evidence="3" type="ORF">ET418_16580</name>
</gene>
<evidence type="ECO:0000259" key="2">
    <source>
        <dbReference type="PROSITE" id="PS51002"/>
    </source>
</evidence>
<keyword evidence="1" id="KW-1133">Transmembrane helix</keyword>
<dbReference type="GO" id="GO:0022904">
    <property type="term" value="P:respiratory electron transport chain"/>
    <property type="evidence" value="ECO:0007669"/>
    <property type="project" value="InterPro"/>
</dbReference>
<keyword evidence="1" id="KW-0812">Transmembrane</keyword>
<accession>A0A5A9X7C1</accession>
<evidence type="ECO:0000313" key="3">
    <source>
        <dbReference type="EMBL" id="KAA0888348.1"/>
    </source>
</evidence>
<feature type="transmembrane region" description="Helical" evidence="1">
    <location>
        <begin position="109"/>
        <end position="129"/>
    </location>
</feature>
<dbReference type="GO" id="GO:0016491">
    <property type="term" value="F:oxidoreductase activity"/>
    <property type="evidence" value="ECO:0007669"/>
    <property type="project" value="InterPro"/>
</dbReference>
<dbReference type="Gene3D" id="1.20.810.10">
    <property type="entry name" value="Cytochrome Bc1 Complex, Chain C"/>
    <property type="match status" value="1"/>
</dbReference>
<dbReference type="EMBL" id="SRSD01000011">
    <property type="protein sequence ID" value="KAA0888348.1"/>
    <property type="molecule type" value="Genomic_DNA"/>
</dbReference>
<dbReference type="PIRSF" id="PIRSF000032">
    <property type="entry name" value="Cytochrome_b6"/>
    <property type="match status" value="1"/>
</dbReference>
<reference evidence="3 4" key="1">
    <citation type="submission" date="2019-04" db="EMBL/GenBank/DDBJ databases">
        <title>Geobacter ruber sp. nov., ferric-reducing bacteria isolated from paddy soil.</title>
        <authorList>
            <person name="Xu Z."/>
            <person name="Masuda Y."/>
            <person name="Itoh H."/>
            <person name="Senoo K."/>
        </authorList>
    </citation>
    <scope>NUCLEOTIDE SEQUENCE [LARGE SCALE GENOMIC DNA]</scope>
    <source>
        <strain evidence="3 4">Red88</strain>
    </source>
</reference>
<dbReference type="PANTHER" id="PTHR19271">
    <property type="entry name" value="CYTOCHROME B"/>
    <property type="match status" value="1"/>
</dbReference>
<dbReference type="Pfam" id="PF13631">
    <property type="entry name" value="Cytochrom_B_N_2"/>
    <property type="match status" value="1"/>
</dbReference>
<dbReference type="PROSITE" id="PS51002">
    <property type="entry name" value="CYTB_NTER"/>
    <property type="match status" value="1"/>
</dbReference>
<keyword evidence="1" id="KW-0472">Membrane</keyword>
<dbReference type="GO" id="GO:0016020">
    <property type="term" value="C:membrane"/>
    <property type="evidence" value="ECO:0007669"/>
    <property type="project" value="InterPro"/>
</dbReference>
<dbReference type="InterPro" id="IPR027387">
    <property type="entry name" value="Cytb/b6-like_sf"/>
</dbReference>
<feature type="transmembrane region" description="Helical" evidence="1">
    <location>
        <begin position="79"/>
        <end position="97"/>
    </location>
</feature>
<comment type="caution">
    <text evidence="3">The sequence shown here is derived from an EMBL/GenBank/DDBJ whole genome shotgun (WGS) entry which is preliminary data.</text>
</comment>
<feature type="transmembrane region" description="Helical" evidence="1">
    <location>
        <begin position="20"/>
        <end position="49"/>
    </location>
</feature>
<evidence type="ECO:0000256" key="1">
    <source>
        <dbReference type="SAM" id="Phobius"/>
    </source>
</evidence>
<dbReference type="SUPFAM" id="SSF81342">
    <property type="entry name" value="Transmembrane di-heme cytochromes"/>
    <property type="match status" value="1"/>
</dbReference>
<dbReference type="Proteomes" id="UP000324298">
    <property type="component" value="Unassembled WGS sequence"/>
</dbReference>
<name>A0A5A9X7C1_9BACT</name>
<evidence type="ECO:0000313" key="4">
    <source>
        <dbReference type="Proteomes" id="UP000324298"/>
    </source>
</evidence>
<feature type="domain" description="Cytochrome b/b6 N-terminal region profile" evidence="2">
    <location>
        <begin position="1"/>
        <end position="205"/>
    </location>
</feature>
<dbReference type="InterPro" id="IPR005797">
    <property type="entry name" value="Cyt_b/b6_N"/>
</dbReference>
<keyword evidence="4" id="KW-1185">Reference proteome</keyword>
<protein>
    <submittedName>
        <fullName evidence="3">DUF4405 domain-containing protein</fullName>
    </submittedName>
</protein>
<dbReference type="OrthoDB" id="9804503at2"/>
<dbReference type="RefSeq" id="WP_149309504.1">
    <property type="nucleotide sequence ID" value="NZ_SRSD01000011.1"/>
</dbReference>